<proteinExistence type="predicted"/>
<sequence length="273" mass="28671">MARFKFSPFIFISMFSLLTAAQDDLRPLCSIASAQFVVGGTSLFTFEPGGKCTEAQLVFNDSSSIKIDINGPDCTGFATHHVSLNATTPPGWAEFFLRCDDGGLCKSIYVQPKSSEGTDTPNKIFQECLGVADPIGITSSQTSFPTEAPSSGVTQLVEGTMGSQSRRITQSFIDSFDTSTATVLSTYPIVGQSTGTPEPSSNTYAAPVSNTDPIAANPIAASQSDGIVHSFIDNFDTYTVSVPSTYPVGSQTTSISSADITSTTNNCGCCTST</sequence>
<evidence type="ECO:0000313" key="3">
    <source>
        <dbReference type="Proteomes" id="UP000178912"/>
    </source>
</evidence>
<organism evidence="2 3">
    <name type="scientific">Rhynchosporium agropyri</name>
    <dbReference type="NCBI Taxonomy" id="914238"/>
    <lineage>
        <taxon>Eukaryota</taxon>
        <taxon>Fungi</taxon>
        <taxon>Dikarya</taxon>
        <taxon>Ascomycota</taxon>
        <taxon>Pezizomycotina</taxon>
        <taxon>Leotiomycetes</taxon>
        <taxon>Helotiales</taxon>
        <taxon>Ploettnerulaceae</taxon>
        <taxon>Rhynchosporium</taxon>
    </lineage>
</organism>
<dbReference type="Proteomes" id="UP000178912">
    <property type="component" value="Unassembled WGS sequence"/>
</dbReference>
<protein>
    <submittedName>
        <fullName evidence="2">Uncharacterized protein</fullName>
    </submittedName>
</protein>
<dbReference type="EMBL" id="FJUX01000012">
    <property type="protein sequence ID" value="CZS92422.1"/>
    <property type="molecule type" value="Genomic_DNA"/>
</dbReference>
<reference evidence="3" key="1">
    <citation type="submission" date="2016-03" db="EMBL/GenBank/DDBJ databases">
        <authorList>
            <person name="Guldener U."/>
        </authorList>
    </citation>
    <scope>NUCLEOTIDE SEQUENCE [LARGE SCALE GENOMIC DNA]</scope>
    <source>
        <strain evidence="3">04CH-RAC-A.6.1</strain>
    </source>
</reference>
<keyword evidence="1" id="KW-0732">Signal</keyword>
<evidence type="ECO:0000313" key="2">
    <source>
        <dbReference type="EMBL" id="CZS92422.1"/>
    </source>
</evidence>
<gene>
    <name evidence="2" type="ORF">RAG0_02898</name>
</gene>
<evidence type="ECO:0000256" key="1">
    <source>
        <dbReference type="SAM" id="SignalP"/>
    </source>
</evidence>
<keyword evidence="3" id="KW-1185">Reference proteome</keyword>
<dbReference type="AlphaFoldDB" id="A0A1E1K350"/>
<feature type="chain" id="PRO_5009445583" evidence="1">
    <location>
        <begin position="22"/>
        <end position="273"/>
    </location>
</feature>
<name>A0A1E1K350_9HELO</name>
<feature type="signal peptide" evidence="1">
    <location>
        <begin position="1"/>
        <end position="21"/>
    </location>
</feature>
<accession>A0A1E1K350</accession>